<dbReference type="GO" id="GO:0061630">
    <property type="term" value="F:ubiquitin protein ligase activity"/>
    <property type="evidence" value="ECO:0007669"/>
    <property type="project" value="UniProtKB-EC"/>
</dbReference>
<feature type="compositionally biased region" description="Low complexity" evidence="10">
    <location>
        <begin position="499"/>
        <end position="511"/>
    </location>
</feature>
<dbReference type="Pfam" id="PF15882">
    <property type="entry name" value="DUF4735"/>
    <property type="match status" value="1"/>
</dbReference>
<evidence type="ECO:0000259" key="12">
    <source>
        <dbReference type="PROSITE" id="PS50089"/>
    </source>
</evidence>
<dbReference type="Pfam" id="PF01485">
    <property type="entry name" value="IBR"/>
    <property type="match status" value="1"/>
</dbReference>
<sequence length="1270" mass="140568">MPFHGEFIRLSWNNSRLLALVLNAIVGLLGYLDDVQISDPNSLFALRVMHSTLSKLDTNFNGNGLHPEIFKEVRNLTQWTESLIASGQRVLRERDGNASEQISFLLDHFRLDLANYRKLDERWRWHEKDRSEEKQRKEWLHKDDSSYFNCLLQSSNCTISDECQDLLLKQKGQTPSNIVKQLINLATFEAKGCQKKLHEYLSTFSQESKASPSTITDLTAELCTNLYDETSKIVKDRKRLVRLDGTAVEALTEQMFVCSLFGFVEFVDINTIELILTWQHPRKGCYTLVKPEAIPQHGIVEPLNPYEDGGHARSKKEDACRNHQSVTALNALAMVLRVIFDPPPWSEHRLNIDAMLQKHLHQIPAEDRFAIFKYVGWVRDANLPDQYRLPRPPPTAWSPDLVAFVCLGFILLAISVCAHHFFSTRNHPAGIGPRPNNIKQYYAPYLTLPENGGMSVKSGRGLATSRPDLGTLVEEENQDSEEPPHRHTVEAEVEPEPCPSASSSPLAQPPSRFRHAQSEEGRSSYETASSKFSMENADKITNRVQVSPTAPAVSQQRSPPRTHRKSASVSIDATSNFELIMAHASSRPPTNDLSSTSSQRRFSLMSFLNNVTAPMRRTKTATEPGKRRDVKGKTSKLKQPREKGGRTLPAQSGADPQAAGSSLAVAEPHQIQLPSVPCTSFDVCQVTDNLSDVYRPANVSMNPSNDRTLYWSTIDESRPADQEGEGRRECQVCYIHQEEEEFPILRNCDHRPCKRCLIRYLQIEIMESRISLACPECITELHPNDIQAVLKIDPQLILRYERFMIRKVLITEGDVRWCPAPDCDYAVIASGCAACPQLECQRPGCGTLFCYHCKGEWHANQTCDEARGQSVERMFTAATASNSPTEGTNDLFKPGDLKACPRCGTLIVKMNDGSCNHMVCPMCQADFCWLCLKEISDLHYLSPTGCTFWGKKPWTRKKKLLWQVGTLIGAPVGIALIAGLAIPGIICGVPVFVGRKAYQRFKQKSKGKRRLVTAASVAGSLIVSPVLAVMAVGVGVPIMLAYVYGVVPLSLCRNGGCAAAQTSDEEEKSPRLLELAEDAELGRNFLSSLRVGTSASERSRLLSKKSREGDHIDATSVATINSGFSSLAGPSTNSANPSTPHPIKYGSTQPADTTSQQSTSLSAGPSLAVQDQRKRKISVESWINSMGEKCNFECASTKANAGSHYHFDNKSVNTVCSGAGPEIQSYNEESASVLAMSGSIGGKSAEDAGSIKQRPSNNKALKKCERDLSP</sequence>
<dbReference type="InterPro" id="IPR013083">
    <property type="entry name" value="Znf_RING/FYVE/PHD"/>
</dbReference>
<keyword evidence="6 9" id="KW-0863">Zinc-finger</keyword>
<keyword evidence="7" id="KW-0833">Ubl conjugation pathway</keyword>
<dbReference type="EMBL" id="CAJFCV020000006">
    <property type="protein sequence ID" value="CAG9128229.1"/>
    <property type="molecule type" value="Genomic_DNA"/>
</dbReference>
<evidence type="ECO:0000256" key="10">
    <source>
        <dbReference type="SAM" id="MobiDB-lite"/>
    </source>
</evidence>
<dbReference type="CDD" id="cd20338">
    <property type="entry name" value="BRcat_RBR_RNF19"/>
    <property type="match status" value="1"/>
</dbReference>
<dbReference type="Gene3D" id="3.30.40.10">
    <property type="entry name" value="Zinc/RING finger domain, C3HC4 (zinc finger)"/>
    <property type="match status" value="1"/>
</dbReference>
<dbReference type="InterPro" id="IPR031751">
    <property type="entry name" value="DUF4735"/>
</dbReference>
<keyword evidence="5" id="KW-0677">Repeat</keyword>
<dbReference type="FunFam" id="1.20.120.1750:FF:000017">
    <property type="entry name" value="RBR-type E3 ubiquitin transferase"/>
    <property type="match status" value="1"/>
</dbReference>
<dbReference type="GO" id="GO:0008270">
    <property type="term" value="F:zinc ion binding"/>
    <property type="evidence" value="ECO:0007669"/>
    <property type="project" value="UniProtKB-KW"/>
</dbReference>
<dbReference type="InterPro" id="IPR031127">
    <property type="entry name" value="E3_UB_ligase_RBR"/>
</dbReference>
<evidence type="ECO:0000256" key="4">
    <source>
        <dbReference type="ARBA" id="ARBA00022723"/>
    </source>
</evidence>
<dbReference type="Pfam" id="PF22191">
    <property type="entry name" value="IBR_1"/>
    <property type="match status" value="1"/>
</dbReference>
<keyword evidence="4" id="KW-0479">Metal-binding</keyword>
<dbReference type="Proteomes" id="UP000659654">
    <property type="component" value="Unassembled WGS sequence"/>
</dbReference>
<dbReference type="EC" id="2.3.2.31" evidence="2"/>
<dbReference type="SUPFAM" id="SSF57850">
    <property type="entry name" value="RING/U-box"/>
    <property type="match status" value="3"/>
</dbReference>
<feature type="region of interest" description="Disordered" evidence="10">
    <location>
        <begin position="1128"/>
        <end position="1174"/>
    </location>
</feature>
<feature type="domain" description="RING-type" evidence="12">
    <location>
        <begin position="730"/>
        <end position="777"/>
    </location>
</feature>
<gene>
    <name evidence="14" type="ORF">BXYJ_LOCUS13417</name>
</gene>
<comment type="caution">
    <text evidence="14">The sequence shown here is derived from an EMBL/GenBank/DDBJ whole genome shotgun (WGS) entry which is preliminary data.</text>
</comment>
<evidence type="ECO:0000313" key="14">
    <source>
        <dbReference type="EMBL" id="CAD5233326.1"/>
    </source>
</evidence>
<feature type="compositionally biased region" description="Polar residues" evidence="10">
    <location>
        <begin position="524"/>
        <end position="533"/>
    </location>
</feature>
<name>A0A7I8X3M3_BURXY</name>
<feature type="region of interest" description="Disordered" evidence="10">
    <location>
        <begin position="475"/>
        <end position="569"/>
    </location>
</feature>
<evidence type="ECO:0000256" key="1">
    <source>
        <dbReference type="ARBA" id="ARBA00001798"/>
    </source>
</evidence>
<keyword evidence="8" id="KW-0862">Zinc</keyword>
<keyword evidence="3" id="KW-0808">Transferase</keyword>
<evidence type="ECO:0000256" key="3">
    <source>
        <dbReference type="ARBA" id="ARBA00022679"/>
    </source>
</evidence>
<dbReference type="AlphaFoldDB" id="A0A7I8X3M3"/>
<feature type="compositionally biased region" description="Polar residues" evidence="10">
    <location>
        <begin position="1146"/>
        <end position="1163"/>
    </location>
</feature>
<feature type="compositionally biased region" description="Polar residues" evidence="10">
    <location>
        <begin position="542"/>
        <end position="559"/>
    </location>
</feature>
<evidence type="ECO:0000256" key="5">
    <source>
        <dbReference type="ARBA" id="ARBA00022737"/>
    </source>
</evidence>
<evidence type="ECO:0000259" key="13">
    <source>
        <dbReference type="PROSITE" id="PS51873"/>
    </source>
</evidence>
<dbReference type="Proteomes" id="UP000582659">
    <property type="component" value="Unassembled WGS sequence"/>
</dbReference>
<dbReference type="InterPro" id="IPR001841">
    <property type="entry name" value="Znf_RING"/>
</dbReference>
<keyword evidence="11" id="KW-1133">Transmembrane helix</keyword>
<keyword evidence="11" id="KW-0812">Transmembrane</keyword>
<feature type="compositionally biased region" description="Polar residues" evidence="10">
    <location>
        <begin position="1128"/>
        <end position="1138"/>
    </location>
</feature>
<evidence type="ECO:0000256" key="7">
    <source>
        <dbReference type="ARBA" id="ARBA00022786"/>
    </source>
</evidence>
<dbReference type="CDD" id="cd20355">
    <property type="entry name" value="Rcat_RBR_RNF19"/>
    <property type="match status" value="1"/>
</dbReference>
<dbReference type="PROSITE" id="PS51873">
    <property type="entry name" value="TRIAD"/>
    <property type="match status" value="1"/>
</dbReference>
<dbReference type="EMBL" id="CAJFDI010000006">
    <property type="protein sequence ID" value="CAD5233326.1"/>
    <property type="molecule type" value="Genomic_DNA"/>
</dbReference>
<feature type="compositionally biased region" description="Basic residues" evidence="10">
    <location>
        <begin position="628"/>
        <end position="638"/>
    </location>
</feature>
<proteinExistence type="predicted"/>
<dbReference type="Gene3D" id="1.20.120.1750">
    <property type="match status" value="1"/>
</dbReference>
<keyword evidence="15" id="KW-1185">Reference proteome</keyword>
<feature type="transmembrane region" description="Helical" evidence="11">
    <location>
        <begin position="960"/>
        <end position="993"/>
    </location>
</feature>
<dbReference type="SMART" id="SM00184">
    <property type="entry name" value="RING"/>
    <property type="match status" value="2"/>
</dbReference>
<evidence type="ECO:0000313" key="15">
    <source>
        <dbReference type="Proteomes" id="UP000659654"/>
    </source>
</evidence>
<dbReference type="PANTHER" id="PTHR11685">
    <property type="entry name" value="RBR FAMILY RING FINGER AND IBR DOMAIN-CONTAINING"/>
    <property type="match status" value="1"/>
</dbReference>
<feature type="domain" description="RING-type" evidence="13">
    <location>
        <begin position="726"/>
        <end position="950"/>
    </location>
</feature>
<evidence type="ECO:0000256" key="8">
    <source>
        <dbReference type="ARBA" id="ARBA00022833"/>
    </source>
</evidence>
<evidence type="ECO:0000256" key="6">
    <source>
        <dbReference type="ARBA" id="ARBA00022771"/>
    </source>
</evidence>
<evidence type="ECO:0000256" key="2">
    <source>
        <dbReference type="ARBA" id="ARBA00012251"/>
    </source>
</evidence>
<feature type="transmembrane region" description="Helical" evidence="11">
    <location>
        <begin position="1014"/>
        <end position="1044"/>
    </location>
</feature>
<dbReference type="InterPro" id="IPR044066">
    <property type="entry name" value="TRIAD_supradom"/>
</dbReference>
<accession>A0A7I8X3M3</accession>
<organism evidence="14 15">
    <name type="scientific">Bursaphelenchus xylophilus</name>
    <name type="common">Pinewood nematode worm</name>
    <name type="synonym">Aphelenchoides xylophilus</name>
    <dbReference type="NCBI Taxonomy" id="6326"/>
    <lineage>
        <taxon>Eukaryota</taxon>
        <taxon>Metazoa</taxon>
        <taxon>Ecdysozoa</taxon>
        <taxon>Nematoda</taxon>
        <taxon>Chromadorea</taxon>
        <taxon>Rhabditida</taxon>
        <taxon>Tylenchina</taxon>
        <taxon>Tylenchomorpha</taxon>
        <taxon>Aphelenchoidea</taxon>
        <taxon>Aphelenchoididae</taxon>
        <taxon>Bursaphelenchus</taxon>
    </lineage>
</organism>
<dbReference type="PROSITE" id="PS50089">
    <property type="entry name" value="ZF_RING_2"/>
    <property type="match status" value="1"/>
</dbReference>
<dbReference type="SMART" id="SM00647">
    <property type="entry name" value="IBR"/>
    <property type="match status" value="2"/>
</dbReference>
<comment type="catalytic activity">
    <reaction evidence="1">
        <text>[E2 ubiquitin-conjugating enzyme]-S-ubiquitinyl-L-cysteine + [acceptor protein]-L-lysine = [E2 ubiquitin-conjugating enzyme]-L-cysteine + [acceptor protein]-N(6)-ubiquitinyl-L-lysine.</text>
        <dbReference type="EC" id="2.3.2.31"/>
    </reaction>
</comment>
<dbReference type="OrthoDB" id="1431934at2759"/>
<evidence type="ECO:0000256" key="11">
    <source>
        <dbReference type="SAM" id="Phobius"/>
    </source>
</evidence>
<reference evidence="14" key="1">
    <citation type="submission" date="2020-09" db="EMBL/GenBank/DDBJ databases">
        <authorList>
            <person name="Kikuchi T."/>
        </authorList>
    </citation>
    <scope>NUCLEOTIDE SEQUENCE</scope>
    <source>
        <strain evidence="14">Ka4C1</strain>
    </source>
</reference>
<feature type="region of interest" description="Disordered" evidence="10">
    <location>
        <begin position="1240"/>
        <end position="1270"/>
    </location>
</feature>
<dbReference type="GO" id="GO:0016567">
    <property type="term" value="P:protein ubiquitination"/>
    <property type="evidence" value="ECO:0007669"/>
    <property type="project" value="InterPro"/>
</dbReference>
<dbReference type="InterPro" id="IPR002867">
    <property type="entry name" value="IBR_dom"/>
</dbReference>
<feature type="region of interest" description="Disordered" evidence="10">
    <location>
        <begin position="613"/>
        <end position="662"/>
    </location>
</feature>
<evidence type="ECO:0000256" key="9">
    <source>
        <dbReference type="PROSITE-ProRule" id="PRU00175"/>
    </source>
</evidence>
<keyword evidence="11" id="KW-0472">Membrane</keyword>
<protein>
    <recommendedName>
        <fullName evidence="2">RBR-type E3 ubiquitin transferase</fullName>
        <ecNumber evidence="2">2.3.2.31</ecNumber>
    </recommendedName>
</protein>